<dbReference type="Gene3D" id="3.40.50.10380">
    <property type="entry name" value="Malic enzyme, N-terminal domain"/>
    <property type="match status" value="1"/>
</dbReference>
<dbReference type="Pfam" id="PF03949">
    <property type="entry name" value="Malic_M"/>
    <property type="match status" value="1"/>
</dbReference>
<dbReference type="InterPro" id="IPR045213">
    <property type="entry name" value="Malic_NAD-bd_bact_type"/>
</dbReference>
<protein>
    <submittedName>
        <fullName evidence="9">NADP-dependent malic enzyme</fullName>
    </submittedName>
</protein>
<evidence type="ECO:0000259" key="8">
    <source>
        <dbReference type="SMART" id="SM01274"/>
    </source>
</evidence>
<dbReference type="Pfam" id="PF00390">
    <property type="entry name" value="malic"/>
    <property type="match status" value="1"/>
</dbReference>
<evidence type="ECO:0000313" key="10">
    <source>
        <dbReference type="Proteomes" id="UP000699691"/>
    </source>
</evidence>
<dbReference type="InterPro" id="IPR001891">
    <property type="entry name" value="Malic_OxRdtase"/>
</dbReference>
<evidence type="ECO:0000256" key="1">
    <source>
        <dbReference type="ARBA" id="ARBA00008785"/>
    </source>
</evidence>
<dbReference type="GO" id="GO:0046872">
    <property type="term" value="F:metal ion binding"/>
    <property type="evidence" value="ECO:0007669"/>
    <property type="project" value="UniProtKB-KW"/>
</dbReference>
<proteinExistence type="inferred from homology"/>
<feature type="domain" description="Malic enzyme N-terminal" evidence="8">
    <location>
        <begin position="19"/>
        <end position="152"/>
    </location>
</feature>
<dbReference type="Proteomes" id="UP000699691">
    <property type="component" value="Unassembled WGS sequence"/>
</dbReference>
<dbReference type="GO" id="GO:0016616">
    <property type="term" value="F:oxidoreductase activity, acting on the CH-OH group of donors, NAD or NADP as acceptor"/>
    <property type="evidence" value="ECO:0007669"/>
    <property type="project" value="InterPro"/>
</dbReference>
<dbReference type="GO" id="GO:0051287">
    <property type="term" value="F:NAD binding"/>
    <property type="evidence" value="ECO:0007669"/>
    <property type="project" value="InterPro"/>
</dbReference>
<gene>
    <name evidence="9" type="ORF">KC573_00350</name>
</gene>
<feature type="active site" description="Proton acceptor" evidence="3">
    <location>
        <position position="95"/>
    </location>
</feature>
<dbReference type="PANTHER" id="PTHR43237:SF4">
    <property type="entry name" value="NADP-DEPENDENT MALIC ENZYME"/>
    <property type="match status" value="1"/>
</dbReference>
<feature type="binding site" evidence="5">
    <location>
        <position position="138"/>
    </location>
    <ligand>
        <name>a divalent metal cation</name>
        <dbReference type="ChEBI" id="CHEBI:60240"/>
    </ligand>
</feature>
<feature type="binding site" evidence="5">
    <location>
        <position position="163"/>
    </location>
    <ligand>
        <name>a divalent metal cation</name>
        <dbReference type="ChEBI" id="CHEBI:60240"/>
    </ligand>
</feature>
<evidence type="ECO:0000256" key="6">
    <source>
        <dbReference type="RuleBase" id="RU003427"/>
    </source>
</evidence>
<feature type="binding site" evidence="4">
    <location>
        <position position="319"/>
    </location>
    <ligand>
        <name>(S)-malate</name>
        <dbReference type="ChEBI" id="CHEBI:15589"/>
    </ligand>
</feature>
<dbReference type="PANTHER" id="PTHR43237">
    <property type="entry name" value="NADP-DEPENDENT MALIC ENZYME"/>
    <property type="match status" value="1"/>
</dbReference>
<dbReference type="PRINTS" id="PR00072">
    <property type="entry name" value="MALOXRDTASE"/>
</dbReference>
<dbReference type="EMBL" id="JAGQKY010000008">
    <property type="protein sequence ID" value="MCA9397257.1"/>
    <property type="molecule type" value="Genomic_DNA"/>
</dbReference>
<dbReference type="SUPFAM" id="SSF53223">
    <property type="entry name" value="Aminoacid dehydrogenase-like, N-terminal domain"/>
    <property type="match status" value="1"/>
</dbReference>
<dbReference type="GO" id="GO:0004470">
    <property type="term" value="F:malic enzyme activity"/>
    <property type="evidence" value="ECO:0007669"/>
    <property type="project" value="InterPro"/>
</dbReference>
<dbReference type="Gene3D" id="3.40.50.720">
    <property type="entry name" value="NAD(P)-binding Rossmann-like Domain"/>
    <property type="match status" value="1"/>
</dbReference>
<evidence type="ECO:0000256" key="4">
    <source>
        <dbReference type="PIRSR" id="PIRSR000106-2"/>
    </source>
</evidence>
<dbReference type="SMART" id="SM00919">
    <property type="entry name" value="Malic_M"/>
    <property type="match status" value="1"/>
</dbReference>
<dbReference type="FunFam" id="3.40.50.10380:FF:000003">
    <property type="entry name" value="NADP-dependent malic enzyme"/>
    <property type="match status" value="1"/>
</dbReference>
<feature type="domain" description="Malic enzyme NAD-binding" evidence="7">
    <location>
        <begin position="164"/>
        <end position="385"/>
    </location>
</feature>
<dbReference type="InterPro" id="IPR036291">
    <property type="entry name" value="NAD(P)-bd_dom_sf"/>
</dbReference>
<name>A0A955RWN2_UNCKA</name>
<dbReference type="InterPro" id="IPR012301">
    <property type="entry name" value="Malic_N_dom"/>
</dbReference>
<evidence type="ECO:0000313" key="9">
    <source>
        <dbReference type="EMBL" id="MCA9397257.1"/>
    </source>
</evidence>
<dbReference type="InterPro" id="IPR012302">
    <property type="entry name" value="Malic_NAD-bd"/>
</dbReference>
<comment type="caution">
    <text evidence="9">The sequence shown here is derived from an EMBL/GenBank/DDBJ whole genome shotgun (WGS) entry which is preliminary data.</text>
</comment>
<sequence>MSSAKDYATLALEIHKKNQGKIGLAIKTPISSRDDLSTSYTPGVGAVSQEIADHPEKVWELTARRNLVAVVSDGSAVLGLGNIGPEASLPVMEGKAVLFKEFANVDAFPIVLDTRDPDEIISIVEKISPGFGGINLEDISAPRCFYIEDELKKRLSIPVMHDDQHGTAIVVLAGTINAFKLMNKTFETSSFVISGAGAAGVAIAKILNSQGASDIVLTDSKGIISISREDLNESKKELLTFTNPNNKEGSLEDALRTSDVFIGVSKANLLTGEMIKTMNDNPIIFALANPVPEIMPDEAKAAGAAVVATGRSDFPNQVNNVLAFPGVFRGAIDAHATTITEDMKLAAAHALANYVENPSTQNILPDPLDKEVAYAVADAVSKSASF</sequence>
<keyword evidence="5 6" id="KW-0479">Metal-binding</keyword>
<dbReference type="InterPro" id="IPR051674">
    <property type="entry name" value="Malate_Decarboxylase"/>
</dbReference>
<reference evidence="9" key="1">
    <citation type="submission" date="2020-04" db="EMBL/GenBank/DDBJ databases">
        <authorList>
            <person name="Zhang T."/>
        </authorList>
    </citation>
    <scope>NUCLEOTIDE SEQUENCE</scope>
    <source>
        <strain evidence="9">HKST-UBA02</strain>
    </source>
</reference>
<reference evidence="9" key="2">
    <citation type="journal article" date="2021" name="Microbiome">
        <title>Successional dynamics and alternative stable states in a saline activated sludge microbial community over 9 years.</title>
        <authorList>
            <person name="Wang Y."/>
            <person name="Ye J."/>
            <person name="Ju F."/>
            <person name="Liu L."/>
            <person name="Boyd J.A."/>
            <person name="Deng Y."/>
            <person name="Parks D.H."/>
            <person name="Jiang X."/>
            <person name="Yin X."/>
            <person name="Woodcroft B.J."/>
            <person name="Tyson G.W."/>
            <person name="Hugenholtz P."/>
            <person name="Polz M.F."/>
            <person name="Zhang T."/>
        </authorList>
    </citation>
    <scope>NUCLEOTIDE SEQUENCE</scope>
    <source>
        <strain evidence="9">HKST-UBA02</strain>
    </source>
</reference>
<dbReference type="InterPro" id="IPR037062">
    <property type="entry name" value="Malic_N_dom_sf"/>
</dbReference>
<dbReference type="SMART" id="SM01274">
    <property type="entry name" value="malic"/>
    <property type="match status" value="1"/>
</dbReference>
<feature type="binding site" evidence="5">
    <location>
        <position position="137"/>
    </location>
    <ligand>
        <name>a divalent metal cation</name>
        <dbReference type="ChEBI" id="CHEBI:60240"/>
    </ligand>
</feature>
<dbReference type="PIRSF" id="PIRSF000106">
    <property type="entry name" value="ME"/>
    <property type="match status" value="1"/>
</dbReference>
<comment type="similarity">
    <text evidence="1 6">Belongs to the malic enzymes family.</text>
</comment>
<evidence type="ECO:0000256" key="2">
    <source>
        <dbReference type="ARBA" id="ARBA00023002"/>
    </source>
</evidence>
<dbReference type="AlphaFoldDB" id="A0A955RWN2"/>
<dbReference type="InterPro" id="IPR046346">
    <property type="entry name" value="Aminoacid_DH-like_N_sf"/>
</dbReference>
<keyword evidence="2" id="KW-0560">Oxidoreductase</keyword>
<dbReference type="SUPFAM" id="SSF51735">
    <property type="entry name" value="NAD(P)-binding Rossmann-fold domains"/>
    <property type="match status" value="1"/>
</dbReference>
<evidence type="ECO:0000259" key="7">
    <source>
        <dbReference type="SMART" id="SM00919"/>
    </source>
</evidence>
<feature type="binding site" evidence="4">
    <location>
        <position position="289"/>
    </location>
    <ligand>
        <name>(S)-malate</name>
        <dbReference type="ChEBI" id="CHEBI:15589"/>
    </ligand>
</feature>
<organism evidence="9 10">
    <name type="scientific">candidate division WWE3 bacterium</name>
    <dbReference type="NCBI Taxonomy" id="2053526"/>
    <lineage>
        <taxon>Bacteria</taxon>
        <taxon>Katanobacteria</taxon>
    </lineage>
</organism>
<comment type="cofactor">
    <cofactor evidence="5">
        <name>Mg(2+)</name>
        <dbReference type="ChEBI" id="CHEBI:18420"/>
    </cofactor>
    <cofactor evidence="5">
        <name>Mn(2+)</name>
        <dbReference type="ChEBI" id="CHEBI:29035"/>
    </cofactor>
    <text evidence="5">Divalent metal cations. Prefers magnesium or manganese.</text>
</comment>
<evidence type="ECO:0000256" key="3">
    <source>
        <dbReference type="PIRSR" id="PIRSR000106-1"/>
    </source>
</evidence>
<accession>A0A955RWN2</accession>
<dbReference type="CDD" id="cd05311">
    <property type="entry name" value="NAD_bind_2_malic_enz"/>
    <property type="match status" value="1"/>
</dbReference>
<feature type="active site" description="Proton donor" evidence="3">
    <location>
        <position position="40"/>
    </location>
</feature>
<evidence type="ECO:0000256" key="5">
    <source>
        <dbReference type="PIRSR" id="PIRSR000106-3"/>
    </source>
</evidence>